<evidence type="ECO:0000256" key="3">
    <source>
        <dbReference type="ARBA" id="ARBA00023098"/>
    </source>
</evidence>
<organism evidence="6 7">
    <name type="scientific">Chromobacterium violaceum</name>
    <dbReference type="NCBI Taxonomy" id="536"/>
    <lineage>
        <taxon>Bacteria</taxon>
        <taxon>Pseudomonadati</taxon>
        <taxon>Pseudomonadota</taxon>
        <taxon>Betaproteobacteria</taxon>
        <taxon>Neisseriales</taxon>
        <taxon>Chromobacteriaceae</taxon>
        <taxon>Chromobacterium</taxon>
    </lineage>
</organism>
<feature type="short sequence motif" description="DGA/G" evidence="4">
    <location>
        <begin position="231"/>
        <end position="233"/>
    </location>
</feature>
<dbReference type="InterPro" id="IPR050301">
    <property type="entry name" value="NTE"/>
</dbReference>
<dbReference type="Proteomes" id="UP000254029">
    <property type="component" value="Unassembled WGS sequence"/>
</dbReference>
<dbReference type="Pfam" id="PF01734">
    <property type="entry name" value="Patatin"/>
    <property type="match status" value="1"/>
</dbReference>
<dbReference type="PROSITE" id="PS51635">
    <property type="entry name" value="PNPLA"/>
    <property type="match status" value="1"/>
</dbReference>
<sequence length="399" mass="44401">MAQDKLDPACHADAGLHGSPALPKGHRYQVVALVLQGGGALGAYQAGVYQGLAEAKLHPNWVAGISIGALNAAIIAGNPPDKRAERLEQFWTTISRQPLLPPTLHNLLDDAQALPPPLQGWLNGLEAWRALTEGQNGFFLPRPPLPPHGGGTASFYDTSPLQDTLERLADFDRINDSGEMRVSVGAVGVESGNFRYFDNTRQRLRAEHFMASGALPPGFPAVEIDGEHYWDGGMVSNTPLQTVLSERPRQHSLVFQVDLWSARGELPSDLSRVALRQKDIQYSSRTRMITDYMRESQQFRQLLREVMELVPEAARDSPAYRRAAVQACDRLFNVVHLIYQDKPCEGHYKDYQFGARTMREHWASGLADIRATLAHPEWLAMPTPDRPFVTHDVHSRAPR</sequence>
<feature type="active site" description="Proton acceptor" evidence="4">
    <location>
        <position position="231"/>
    </location>
</feature>
<feature type="short sequence motif" description="GXGXXG" evidence="4">
    <location>
        <begin position="37"/>
        <end position="42"/>
    </location>
</feature>
<feature type="active site" description="Nucleophile" evidence="4">
    <location>
        <position position="66"/>
    </location>
</feature>
<dbReference type="PANTHER" id="PTHR14226">
    <property type="entry name" value="NEUROPATHY TARGET ESTERASE/SWISS CHEESE D.MELANOGASTER"/>
    <property type="match status" value="1"/>
</dbReference>
<comment type="caution">
    <text evidence="6">The sequence shown here is derived from an EMBL/GenBank/DDBJ whole genome shotgun (WGS) entry which is preliminary data.</text>
</comment>
<dbReference type="EMBL" id="UIGR01000003">
    <property type="protein sequence ID" value="SUY93300.1"/>
    <property type="molecule type" value="Genomic_DNA"/>
</dbReference>
<feature type="domain" description="PNPLA" evidence="5">
    <location>
        <begin position="33"/>
        <end position="244"/>
    </location>
</feature>
<evidence type="ECO:0000256" key="4">
    <source>
        <dbReference type="PROSITE-ProRule" id="PRU01161"/>
    </source>
</evidence>
<feature type="short sequence motif" description="GXSXG" evidence="4">
    <location>
        <begin position="64"/>
        <end position="68"/>
    </location>
</feature>
<dbReference type="Gene3D" id="3.40.1090.10">
    <property type="entry name" value="Cytosolic phospholipase A2 catalytic domain"/>
    <property type="match status" value="2"/>
</dbReference>
<dbReference type="AlphaFoldDB" id="A0AAX2MFW9"/>
<dbReference type="InterPro" id="IPR016035">
    <property type="entry name" value="Acyl_Trfase/lysoPLipase"/>
</dbReference>
<dbReference type="InterPro" id="IPR021095">
    <property type="entry name" value="DUF3734"/>
</dbReference>
<protein>
    <submittedName>
        <fullName evidence="6">Patatin</fullName>
    </submittedName>
</protein>
<dbReference type="PANTHER" id="PTHR14226:SF57">
    <property type="entry name" value="BLR7027 PROTEIN"/>
    <property type="match status" value="1"/>
</dbReference>
<keyword evidence="3 4" id="KW-0443">Lipid metabolism</keyword>
<name>A0AAX2MFW9_CHRVL</name>
<dbReference type="Pfam" id="PF12536">
    <property type="entry name" value="DUF3734"/>
    <property type="match status" value="1"/>
</dbReference>
<keyword evidence="1 4" id="KW-0378">Hydrolase</keyword>
<dbReference type="GO" id="GO:0016042">
    <property type="term" value="P:lipid catabolic process"/>
    <property type="evidence" value="ECO:0007669"/>
    <property type="project" value="UniProtKB-UniRule"/>
</dbReference>
<dbReference type="InterPro" id="IPR002641">
    <property type="entry name" value="PNPLA_dom"/>
</dbReference>
<reference evidence="6 7" key="1">
    <citation type="submission" date="2018-06" db="EMBL/GenBank/DDBJ databases">
        <authorList>
            <consortium name="Pathogen Informatics"/>
            <person name="Doyle S."/>
        </authorList>
    </citation>
    <scope>NUCLEOTIDE SEQUENCE [LARGE SCALE GENOMIC DNA]</scope>
    <source>
        <strain evidence="6 7">NCTC8684</strain>
    </source>
</reference>
<keyword evidence="2 4" id="KW-0442">Lipid degradation</keyword>
<evidence type="ECO:0000313" key="7">
    <source>
        <dbReference type="Proteomes" id="UP000254029"/>
    </source>
</evidence>
<dbReference type="CDD" id="cd07209">
    <property type="entry name" value="Pat_hypo_Ecoli_Z1214_like"/>
    <property type="match status" value="1"/>
</dbReference>
<dbReference type="GO" id="GO:0016787">
    <property type="term" value="F:hydrolase activity"/>
    <property type="evidence" value="ECO:0007669"/>
    <property type="project" value="UniProtKB-UniRule"/>
</dbReference>
<accession>A0AAX2MFW9</accession>
<evidence type="ECO:0000313" key="6">
    <source>
        <dbReference type="EMBL" id="SUY93300.1"/>
    </source>
</evidence>
<evidence type="ECO:0000259" key="5">
    <source>
        <dbReference type="PROSITE" id="PS51635"/>
    </source>
</evidence>
<gene>
    <name evidence="6" type="ORF">NCTC8684_04435</name>
</gene>
<evidence type="ECO:0000256" key="1">
    <source>
        <dbReference type="ARBA" id="ARBA00022801"/>
    </source>
</evidence>
<proteinExistence type="predicted"/>
<evidence type="ECO:0000256" key="2">
    <source>
        <dbReference type="ARBA" id="ARBA00022963"/>
    </source>
</evidence>
<dbReference type="RefSeq" id="WP_076226518.1">
    <property type="nucleotide sequence ID" value="NZ_JBHMEH010000003.1"/>
</dbReference>
<dbReference type="SUPFAM" id="SSF52151">
    <property type="entry name" value="FabD/lysophospholipase-like"/>
    <property type="match status" value="1"/>
</dbReference>